<dbReference type="InterPro" id="IPR027094">
    <property type="entry name" value="Mitofusin_fam"/>
</dbReference>
<keyword evidence="8" id="KW-1133">Transmembrane helix</keyword>
<comment type="subcellular location">
    <subcellularLocation>
        <location evidence="1">Membrane</location>
    </subcellularLocation>
</comment>
<evidence type="ECO:0000256" key="4">
    <source>
        <dbReference type="ARBA" id="ARBA00023134"/>
    </source>
</evidence>
<keyword evidence="6" id="KW-0175">Coiled coil</keyword>
<name>A0ABW4P3D4_9NOCA</name>
<feature type="region of interest" description="Disordered" evidence="7">
    <location>
        <begin position="1"/>
        <end position="21"/>
    </location>
</feature>
<accession>A0ABW4P3D4</accession>
<dbReference type="SUPFAM" id="SSF52540">
    <property type="entry name" value="P-loop containing nucleoside triphosphate hydrolases"/>
    <property type="match status" value="1"/>
</dbReference>
<proteinExistence type="predicted"/>
<feature type="compositionally biased region" description="Low complexity" evidence="7">
    <location>
        <begin position="1"/>
        <end position="13"/>
    </location>
</feature>
<evidence type="ECO:0000256" key="6">
    <source>
        <dbReference type="SAM" id="Coils"/>
    </source>
</evidence>
<evidence type="ECO:0000256" key="2">
    <source>
        <dbReference type="ARBA" id="ARBA00022741"/>
    </source>
</evidence>
<evidence type="ECO:0000313" key="10">
    <source>
        <dbReference type="EMBL" id="MFD1812518.1"/>
    </source>
</evidence>
<organism evidence="10 11">
    <name type="scientific">Rhodococcus gannanensis</name>
    <dbReference type="NCBI Taxonomy" id="1960308"/>
    <lineage>
        <taxon>Bacteria</taxon>
        <taxon>Bacillati</taxon>
        <taxon>Actinomycetota</taxon>
        <taxon>Actinomycetes</taxon>
        <taxon>Mycobacteriales</taxon>
        <taxon>Nocardiaceae</taxon>
        <taxon>Rhodococcus</taxon>
    </lineage>
</organism>
<evidence type="ECO:0000256" key="1">
    <source>
        <dbReference type="ARBA" id="ARBA00004370"/>
    </source>
</evidence>
<comment type="caution">
    <text evidence="10">The sequence shown here is derived from an EMBL/GenBank/DDBJ whole genome shotgun (WGS) entry which is preliminary data.</text>
</comment>
<dbReference type="PANTHER" id="PTHR10465:SF0">
    <property type="entry name" value="SARCALUMENIN"/>
    <property type="match status" value="1"/>
</dbReference>
<sequence>MGDTAADAAGRATGSDESRAPGKLASALEANAKVLRAYGLGDVADLAARKSDPDRQARTVVVVGEVKRGKSSLVNALVGARDLCPVGVEVTSSATVSVTPAAATDDPAATLLFPEGARRVPIGELAQWVSVDGEHVRDPAAESLPTAAVVALPGSALGDATVVDTPGVGGLDPAMAAAAVATSAQASVLVLVCDASTPITAPEMAFARSAAESVDALIVAVTKTDKNIRRWRAIVDENRRLLREHLHRDVPVVGVSSLRAVIATEEPDPDRRAHLEEASGITMLRKEIHRRIDVAAGLPGIDALRTGLEGLRVVAARVDAELAAVDAGEAALPDLTAERDRLTDLKEHSRQWEQYLARDITLARQRASDDLDRRLDEIRDRWTTYVNSHGMQVLRRSPQKFTADMQTDLQSAMAETVAGFLRALHDDVVAPRLGDNPVMWERLCGGIVESMRDRTIDAQQVASRGQGLIDPTLLTMGVVGSSTLGGLIGLSAIVGIGAIVGTVWVGVNLGHRAIRSGKTNLLTWLRETVSTTRVATGRLLDGAVAQARPDVVVGYREHLREELEELQRTIAAAEKSAASDSATRDKTRERLTNNRRIIGNRMTDTENLLAELTTRKAGR</sequence>
<dbReference type="Proteomes" id="UP001597286">
    <property type="component" value="Unassembled WGS sequence"/>
</dbReference>
<dbReference type="Gene3D" id="3.40.50.300">
    <property type="entry name" value="P-loop containing nucleotide triphosphate hydrolases"/>
    <property type="match status" value="1"/>
</dbReference>
<evidence type="ECO:0000256" key="5">
    <source>
        <dbReference type="ARBA" id="ARBA00023136"/>
    </source>
</evidence>
<evidence type="ECO:0000256" key="8">
    <source>
        <dbReference type="SAM" id="Phobius"/>
    </source>
</evidence>
<dbReference type="RefSeq" id="WP_378485019.1">
    <property type="nucleotide sequence ID" value="NZ_JBHUFB010000009.1"/>
</dbReference>
<keyword evidence="3" id="KW-0378">Hydrolase</keyword>
<gene>
    <name evidence="10" type="ORF">ACFSJG_09860</name>
</gene>
<keyword evidence="11" id="KW-1185">Reference proteome</keyword>
<dbReference type="PANTHER" id="PTHR10465">
    <property type="entry name" value="TRANSMEMBRANE GTPASE FZO1"/>
    <property type="match status" value="1"/>
</dbReference>
<keyword evidence="4" id="KW-0342">GTP-binding</keyword>
<keyword evidence="8" id="KW-0812">Transmembrane</keyword>
<dbReference type="Pfam" id="PF00350">
    <property type="entry name" value="Dynamin_N"/>
    <property type="match status" value="1"/>
</dbReference>
<feature type="transmembrane region" description="Helical" evidence="8">
    <location>
        <begin position="484"/>
        <end position="507"/>
    </location>
</feature>
<dbReference type="InterPro" id="IPR045063">
    <property type="entry name" value="Dynamin_N"/>
</dbReference>
<evidence type="ECO:0000259" key="9">
    <source>
        <dbReference type="Pfam" id="PF00350"/>
    </source>
</evidence>
<dbReference type="EMBL" id="JBHUFB010000009">
    <property type="protein sequence ID" value="MFD1812518.1"/>
    <property type="molecule type" value="Genomic_DNA"/>
</dbReference>
<evidence type="ECO:0000313" key="11">
    <source>
        <dbReference type="Proteomes" id="UP001597286"/>
    </source>
</evidence>
<feature type="domain" description="Dynamin N-terminal" evidence="9">
    <location>
        <begin position="60"/>
        <end position="214"/>
    </location>
</feature>
<protein>
    <submittedName>
        <fullName evidence="10">Dynamin family protein</fullName>
    </submittedName>
</protein>
<dbReference type="InterPro" id="IPR027417">
    <property type="entry name" value="P-loop_NTPase"/>
</dbReference>
<keyword evidence="5 8" id="KW-0472">Membrane</keyword>
<evidence type="ECO:0000256" key="7">
    <source>
        <dbReference type="SAM" id="MobiDB-lite"/>
    </source>
</evidence>
<feature type="coiled-coil region" evidence="6">
    <location>
        <begin position="556"/>
        <end position="583"/>
    </location>
</feature>
<reference evidence="11" key="1">
    <citation type="journal article" date="2019" name="Int. J. Syst. Evol. Microbiol.">
        <title>The Global Catalogue of Microorganisms (GCM) 10K type strain sequencing project: providing services to taxonomists for standard genome sequencing and annotation.</title>
        <authorList>
            <consortium name="The Broad Institute Genomics Platform"/>
            <consortium name="The Broad Institute Genome Sequencing Center for Infectious Disease"/>
            <person name="Wu L."/>
            <person name="Ma J."/>
        </authorList>
    </citation>
    <scope>NUCLEOTIDE SEQUENCE [LARGE SCALE GENOMIC DNA]</scope>
    <source>
        <strain evidence="11">DT72</strain>
    </source>
</reference>
<evidence type="ECO:0000256" key="3">
    <source>
        <dbReference type="ARBA" id="ARBA00022801"/>
    </source>
</evidence>
<keyword evidence="2" id="KW-0547">Nucleotide-binding</keyword>